<dbReference type="Proteomes" id="UP000007266">
    <property type="component" value="Linkage group 3"/>
</dbReference>
<gene>
    <name evidence="1" type="primary">AUGUSTUS-3.0.2_34590</name>
    <name evidence="1" type="ORF">TcasGA2_TC034590</name>
</gene>
<keyword evidence="2" id="KW-1185">Reference proteome</keyword>
<reference evidence="1 2" key="1">
    <citation type="journal article" date="2008" name="Nature">
        <title>The genome of the model beetle and pest Tribolium castaneum.</title>
        <authorList>
            <consortium name="Tribolium Genome Sequencing Consortium"/>
            <person name="Richards S."/>
            <person name="Gibbs R.A."/>
            <person name="Weinstock G.M."/>
            <person name="Brown S.J."/>
            <person name="Denell R."/>
            <person name="Beeman R.W."/>
            <person name="Gibbs R."/>
            <person name="Beeman R.W."/>
            <person name="Brown S.J."/>
            <person name="Bucher G."/>
            <person name="Friedrich M."/>
            <person name="Grimmelikhuijzen C.J."/>
            <person name="Klingler M."/>
            <person name="Lorenzen M."/>
            <person name="Richards S."/>
            <person name="Roth S."/>
            <person name="Schroder R."/>
            <person name="Tautz D."/>
            <person name="Zdobnov E.M."/>
            <person name="Muzny D."/>
            <person name="Gibbs R.A."/>
            <person name="Weinstock G.M."/>
            <person name="Attaway T."/>
            <person name="Bell S."/>
            <person name="Buhay C.J."/>
            <person name="Chandrabose M.N."/>
            <person name="Chavez D."/>
            <person name="Clerk-Blankenburg K.P."/>
            <person name="Cree A."/>
            <person name="Dao M."/>
            <person name="Davis C."/>
            <person name="Chacko J."/>
            <person name="Dinh H."/>
            <person name="Dugan-Rocha S."/>
            <person name="Fowler G."/>
            <person name="Garner T.T."/>
            <person name="Garnes J."/>
            <person name="Gnirke A."/>
            <person name="Hawes A."/>
            <person name="Hernandez J."/>
            <person name="Hines S."/>
            <person name="Holder M."/>
            <person name="Hume J."/>
            <person name="Jhangiani S.N."/>
            <person name="Joshi V."/>
            <person name="Khan Z.M."/>
            <person name="Jackson L."/>
            <person name="Kovar C."/>
            <person name="Kowis A."/>
            <person name="Lee S."/>
            <person name="Lewis L.R."/>
            <person name="Margolis J."/>
            <person name="Morgan M."/>
            <person name="Nazareth L.V."/>
            <person name="Nguyen N."/>
            <person name="Okwuonu G."/>
            <person name="Parker D."/>
            <person name="Richards S."/>
            <person name="Ruiz S.J."/>
            <person name="Santibanez J."/>
            <person name="Savard J."/>
            <person name="Scherer S.E."/>
            <person name="Schneider B."/>
            <person name="Sodergren E."/>
            <person name="Tautz D."/>
            <person name="Vattahil S."/>
            <person name="Villasana D."/>
            <person name="White C.S."/>
            <person name="Wright R."/>
            <person name="Park Y."/>
            <person name="Beeman R.W."/>
            <person name="Lord J."/>
            <person name="Oppert B."/>
            <person name="Lorenzen M."/>
            <person name="Brown S."/>
            <person name="Wang L."/>
            <person name="Savard J."/>
            <person name="Tautz D."/>
            <person name="Richards S."/>
            <person name="Weinstock G."/>
            <person name="Gibbs R.A."/>
            <person name="Liu Y."/>
            <person name="Worley K."/>
            <person name="Weinstock G."/>
            <person name="Elsik C.G."/>
            <person name="Reese J.T."/>
            <person name="Elhaik E."/>
            <person name="Landan G."/>
            <person name="Graur D."/>
            <person name="Arensburger P."/>
            <person name="Atkinson P."/>
            <person name="Beeman R.W."/>
            <person name="Beidler J."/>
            <person name="Brown S.J."/>
            <person name="Demuth J.P."/>
            <person name="Drury D.W."/>
            <person name="Du Y.Z."/>
            <person name="Fujiwara H."/>
            <person name="Lorenzen M."/>
            <person name="Maselli V."/>
            <person name="Osanai M."/>
            <person name="Park Y."/>
            <person name="Robertson H.M."/>
            <person name="Tu Z."/>
            <person name="Wang J.J."/>
            <person name="Wang S."/>
            <person name="Richards S."/>
            <person name="Song H."/>
            <person name="Zhang L."/>
            <person name="Sodergren E."/>
            <person name="Werner D."/>
            <person name="Stanke M."/>
            <person name="Morgenstern B."/>
            <person name="Solovyev V."/>
            <person name="Kosarev P."/>
            <person name="Brown G."/>
            <person name="Chen H.C."/>
            <person name="Ermolaeva O."/>
            <person name="Hlavina W."/>
            <person name="Kapustin Y."/>
            <person name="Kiryutin B."/>
            <person name="Kitts P."/>
            <person name="Maglott D."/>
            <person name="Pruitt K."/>
            <person name="Sapojnikov V."/>
            <person name="Souvorov A."/>
            <person name="Mackey A.J."/>
            <person name="Waterhouse R.M."/>
            <person name="Wyder S."/>
            <person name="Zdobnov E.M."/>
            <person name="Zdobnov E.M."/>
            <person name="Wyder S."/>
            <person name="Kriventseva E.V."/>
            <person name="Kadowaki T."/>
            <person name="Bork P."/>
            <person name="Aranda M."/>
            <person name="Bao R."/>
            <person name="Beermann A."/>
            <person name="Berns N."/>
            <person name="Bolognesi R."/>
            <person name="Bonneton F."/>
            <person name="Bopp D."/>
            <person name="Brown S.J."/>
            <person name="Bucher G."/>
            <person name="Butts T."/>
            <person name="Chaumot A."/>
            <person name="Denell R.E."/>
            <person name="Ferrier D.E."/>
            <person name="Friedrich M."/>
            <person name="Gordon C.M."/>
            <person name="Jindra M."/>
            <person name="Klingler M."/>
            <person name="Lan Q."/>
            <person name="Lattorff H.M."/>
            <person name="Laudet V."/>
            <person name="von Levetsow C."/>
            <person name="Liu Z."/>
            <person name="Lutz R."/>
            <person name="Lynch J.A."/>
            <person name="da Fonseca R.N."/>
            <person name="Posnien N."/>
            <person name="Reuter R."/>
            <person name="Roth S."/>
            <person name="Savard J."/>
            <person name="Schinko J.B."/>
            <person name="Schmitt C."/>
            <person name="Schoppmeier M."/>
            <person name="Schroder R."/>
            <person name="Shippy T.D."/>
            <person name="Simonnet F."/>
            <person name="Marques-Souza H."/>
            <person name="Tautz D."/>
            <person name="Tomoyasu Y."/>
            <person name="Trauner J."/>
            <person name="Van der Zee M."/>
            <person name="Vervoort M."/>
            <person name="Wittkopp N."/>
            <person name="Wimmer E.A."/>
            <person name="Yang X."/>
            <person name="Jones A.K."/>
            <person name="Sattelle D.B."/>
            <person name="Ebert P.R."/>
            <person name="Nelson D."/>
            <person name="Scott J.G."/>
            <person name="Beeman R.W."/>
            <person name="Muthukrishnan S."/>
            <person name="Kramer K.J."/>
            <person name="Arakane Y."/>
            <person name="Beeman R.W."/>
            <person name="Zhu Q."/>
            <person name="Hogenkamp D."/>
            <person name="Dixit R."/>
            <person name="Oppert B."/>
            <person name="Jiang H."/>
            <person name="Zou Z."/>
            <person name="Marshall J."/>
            <person name="Elpidina E."/>
            <person name="Vinokurov K."/>
            <person name="Oppert C."/>
            <person name="Zou Z."/>
            <person name="Evans J."/>
            <person name="Lu Z."/>
            <person name="Zhao P."/>
            <person name="Sumathipala N."/>
            <person name="Altincicek B."/>
            <person name="Vilcinskas A."/>
            <person name="Williams M."/>
            <person name="Hultmark D."/>
            <person name="Hetru C."/>
            <person name="Jiang H."/>
            <person name="Grimmelikhuijzen C.J."/>
            <person name="Hauser F."/>
            <person name="Cazzamali G."/>
            <person name="Williamson M."/>
            <person name="Park Y."/>
            <person name="Li B."/>
            <person name="Tanaka Y."/>
            <person name="Predel R."/>
            <person name="Neupert S."/>
            <person name="Schachtner J."/>
            <person name="Verleyen P."/>
            <person name="Raible F."/>
            <person name="Bork P."/>
            <person name="Friedrich M."/>
            <person name="Walden K.K."/>
            <person name="Robertson H.M."/>
            <person name="Angeli S."/>
            <person name="Foret S."/>
            <person name="Bucher G."/>
            <person name="Schuetz S."/>
            <person name="Maleszka R."/>
            <person name="Wimmer E.A."/>
            <person name="Beeman R.W."/>
            <person name="Lorenzen M."/>
            <person name="Tomoyasu Y."/>
            <person name="Miller S.C."/>
            <person name="Grossmann D."/>
            <person name="Bucher G."/>
        </authorList>
    </citation>
    <scope>NUCLEOTIDE SEQUENCE [LARGE SCALE GENOMIC DNA]</scope>
    <source>
        <strain evidence="1 2">Georgia GA2</strain>
    </source>
</reference>
<evidence type="ECO:0000313" key="2">
    <source>
        <dbReference type="Proteomes" id="UP000007266"/>
    </source>
</evidence>
<dbReference type="EMBL" id="KQ971321">
    <property type="protein sequence ID" value="KYB28691.1"/>
    <property type="molecule type" value="Genomic_DNA"/>
</dbReference>
<reference evidence="1 2" key="2">
    <citation type="journal article" date="2010" name="Nucleic Acids Res.">
        <title>BeetleBase in 2010: revisions to provide comprehensive genomic information for Tribolium castaneum.</title>
        <authorList>
            <person name="Kim H.S."/>
            <person name="Murphy T."/>
            <person name="Xia J."/>
            <person name="Caragea D."/>
            <person name="Park Y."/>
            <person name="Beeman R.W."/>
            <person name="Lorenzen M.D."/>
            <person name="Butcher S."/>
            <person name="Manak J.R."/>
            <person name="Brown S.J."/>
        </authorList>
    </citation>
    <scope>GENOME REANNOTATION</scope>
    <source>
        <strain evidence="1 2">Georgia GA2</strain>
    </source>
</reference>
<name>A0A139WLI7_TRICA</name>
<evidence type="ECO:0000313" key="1">
    <source>
        <dbReference type="EMBL" id="KYB28691.1"/>
    </source>
</evidence>
<dbReference type="InParanoid" id="A0A139WLI7"/>
<accession>A0A139WLI7</accession>
<protein>
    <submittedName>
        <fullName evidence="1">Uncharacterized protein</fullName>
    </submittedName>
</protein>
<organism evidence="1 2">
    <name type="scientific">Tribolium castaneum</name>
    <name type="common">Red flour beetle</name>
    <dbReference type="NCBI Taxonomy" id="7070"/>
    <lineage>
        <taxon>Eukaryota</taxon>
        <taxon>Metazoa</taxon>
        <taxon>Ecdysozoa</taxon>
        <taxon>Arthropoda</taxon>
        <taxon>Hexapoda</taxon>
        <taxon>Insecta</taxon>
        <taxon>Pterygota</taxon>
        <taxon>Neoptera</taxon>
        <taxon>Endopterygota</taxon>
        <taxon>Coleoptera</taxon>
        <taxon>Polyphaga</taxon>
        <taxon>Cucujiformia</taxon>
        <taxon>Tenebrionidae</taxon>
        <taxon>Tenebrionidae incertae sedis</taxon>
        <taxon>Tribolium</taxon>
    </lineage>
</organism>
<dbReference type="AlphaFoldDB" id="A0A139WLI7"/>
<sequence length="120" mass="13640">MDRLLAAMHEVACDSPPNDRGRNVQFGVSCGGKLEHPIEFSNFDIVIRPTVELHLISADNDSLKSIRGRIFIQSSHAFPSLKIPVEICIRTVPREHGRDIHNRRIFVLNEQEIKLQIQCS</sequence>
<proteinExistence type="predicted"/>